<evidence type="ECO:0000256" key="1">
    <source>
        <dbReference type="SAM" id="MobiDB-lite"/>
    </source>
</evidence>
<feature type="region of interest" description="Disordered" evidence="1">
    <location>
        <begin position="110"/>
        <end position="164"/>
    </location>
</feature>
<proteinExistence type="predicted"/>
<dbReference type="OrthoDB" id="668540at2759"/>
<dbReference type="EMBL" id="LUCM01004718">
    <property type="protein sequence ID" value="KAA0193925.1"/>
    <property type="molecule type" value="Genomic_DNA"/>
</dbReference>
<evidence type="ECO:0000313" key="2">
    <source>
        <dbReference type="EMBL" id="KAA0193925.1"/>
    </source>
</evidence>
<accession>A0A8E0RWM7</accession>
<evidence type="ECO:0000313" key="3">
    <source>
        <dbReference type="Proteomes" id="UP000728185"/>
    </source>
</evidence>
<reference evidence="2" key="1">
    <citation type="submission" date="2019-05" db="EMBL/GenBank/DDBJ databases">
        <title>Annotation for the trematode Fasciolopsis buski.</title>
        <authorList>
            <person name="Choi Y.-J."/>
        </authorList>
    </citation>
    <scope>NUCLEOTIDE SEQUENCE</scope>
    <source>
        <strain evidence="2">HT</strain>
        <tissue evidence="2">Whole worm</tissue>
    </source>
</reference>
<feature type="region of interest" description="Disordered" evidence="1">
    <location>
        <begin position="17"/>
        <end position="56"/>
    </location>
</feature>
<gene>
    <name evidence="2" type="ORF">FBUS_08939</name>
</gene>
<keyword evidence="3" id="KW-1185">Reference proteome</keyword>
<dbReference type="Proteomes" id="UP000728185">
    <property type="component" value="Unassembled WGS sequence"/>
</dbReference>
<dbReference type="AlphaFoldDB" id="A0A8E0RWM7"/>
<organism evidence="2 3">
    <name type="scientific">Fasciolopsis buskii</name>
    <dbReference type="NCBI Taxonomy" id="27845"/>
    <lineage>
        <taxon>Eukaryota</taxon>
        <taxon>Metazoa</taxon>
        <taxon>Spiralia</taxon>
        <taxon>Lophotrochozoa</taxon>
        <taxon>Platyhelminthes</taxon>
        <taxon>Trematoda</taxon>
        <taxon>Digenea</taxon>
        <taxon>Plagiorchiida</taxon>
        <taxon>Echinostomata</taxon>
        <taxon>Echinostomatoidea</taxon>
        <taxon>Fasciolidae</taxon>
        <taxon>Fasciolopsis</taxon>
    </lineage>
</organism>
<comment type="caution">
    <text evidence="2">The sequence shown here is derived from an EMBL/GenBank/DDBJ whole genome shotgun (WGS) entry which is preliminary data.</text>
</comment>
<protein>
    <submittedName>
        <fullName evidence="2">Uncharacterized protein</fullName>
    </submittedName>
</protein>
<feature type="compositionally biased region" description="Polar residues" evidence="1">
    <location>
        <begin position="130"/>
        <end position="164"/>
    </location>
</feature>
<name>A0A8E0RWM7_9TREM</name>
<sequence>MEKYYMKTNQVHLAVGLNSPSPPPLHNGSNSQSDLPQSYTANANTVRSSSGISGNTVTGAGGGTGVASSVLPPLLTATDMAVRAPKVGLDRVSHYYNYHGAQSHYYSSGIHSSGRSALPNRSKNRESRQSSELNPTNQRLASSQVDNGVSTADDTDNKSMAETNCDTDKLNAHDEASLENDQSSTACLDPTAGEQFAKANDTKSVAELDATWKRYSSDSSSSPICE</sequence>
<feature type="compositionally biased region" description="Polar residues" evidence="1">
    <location>
        <begin position="27"/>
        <end position="50"/>
    </location>
</feature>